<evidence type="ECO:0000313" key="4">
    <source>
        <dbReference type="Proteomes" id="UP001447188"/>
    </source>
</evidence>
<dbReference type="Proteomes" id="UP001447188">
    <property type="component" value="Unassembled WGS sequence"/>
</dbReference>
<dbReference type="Pfam" id="PF08508">
    <property type="entry name" value="DUF1746"/>
    <property type="match status" value="1"/>
</dbReference>
<dbReference type="PANTHER" id="PTHR39405:SF1">
    <property type="entry name" value="DSC E3 UBIQUITIN LIGASE COMPLEX SUBUNIT 4"/>
    <property type="match status" value="1"/>
</dbReference>
<dbReference type="EMBL" id="JBBBZM010000009">
    <property type="protein sequence ID" value="KAL0639681.1"/>
    <property type="molecule type" value="Genomic_DNA"/>
</dbReference>
<feature type="region of interest" description="Disordered" evidence="1">
    <location>
        <begin position="173"/>
        <end position="251"/>
    </location>
</feature>
<feature type="compositionally biased region" description="Polar residues" evidence="1">
    <location>
        <begin position="288"/>
        <end position="298"/>
    </location>
</feature>
<feature type="compositionally biased region" description="Basic and acidic residues" evidence="1">
    <location>
        <begin position="16"/>
        <end position="25"/>
    </location>
</feature>
<keyword evidence="4" id="KW-1185">Reference proteome</keyword>
<evidence type="ECO:0000259" key="2">
    <source>
        <dbReference type="Pfam" id="PF08508"/>
    </source>
</evidence>
<sequence>MSDAADQQPPAATPPDEPRESTEERYSKLLRTKRSEFLDHLLRSLDMVAYCHFSYLYFLDCSLFRFLIRSAVQLNFLTPKPPNFPVQSQRRPAIVALFGSTAFCFLCHVISAAPSAGEQSHGYLHGGLIIDFIGQEGPTSKWRLVFMDATILALQLTMLALVVSKQDQDEAHALGELRRTTPPTQDLDSEERGEARRYSVSSESNEEDTESDGGRAATGSRRRRRRRRQESETLLMNGEGLVASDESERDRERRVWEITSGEFMAAELRVIDVVRKQWRKGAIGPGETGSTAAETSSEGARRRV</sequence>
<protein>
    <recommendedName>
        <fullName evidence="2">DUF1746 domain-containing protein</fullName>
    </recommendedName>
</protein>
<proteinExistence type="predicted"/>
<reference evidence="3 4" key="1">
    <citation type="submission" date="2024-02" db="EMBL/GenBank/DDBJ databases">
        <title>Discinaceae phylogenomics.</title>
        <authorList>
            <person name="Dirks A.C."/>
            <person name="James T.Y."/>
        </authorList>
    </citation>
    <scope>NUCLEOTIDE SEQUENCE [LARGE SCALE GENOMIC DNA]</scope>
    <source>
        <strain evidence="3 4">ACD0624</strain>
    </source>
</reference>
<accession>A0ABR3GUQ6</accession>
<dbReference type="InterPro" id="IPR038967">
    <property type="entry name" value="Dsc4-like"/>
</dbReference>
<organism evidence="3 4">
    <name type="scientific">Discina gigas</name>
    <dbReference type="NCBI Taxonomy" id="1032678"/>
    <lineage>
        <taxon>Eukaryota</taxon>
        <taxon>Fungi</taxon>
        <taxon>Dikarya</taxon>
        <taxon>Ascomycota</taxon>
        <taxon>Pezizomycotina</taxon>
        <taxon>Pezizomycetes</taxon>
        <taxon>Pezizales</taxon>
        <taxon>Discinaceae</taxon>
        <taxon>Discina</taxon>
    </lineage>
</organism>
<evidence type="ECO:0000256" key="1">
    <source>
        <dbReference type="SAM" id="MobiDB-lite"/>
    </source>
</evidence>
<dbReference type="InterPro" id="IPR013715">
    <property type="entry name" value="DUF1746"/>
</dbReference>
<name>A0ABR3GUQ6_9PEZI</name>
<dbReference type="PANTHER" id="PTHR39405">
    <property type="entry name" value="DSC E3 UBIQUITIN LIGASE COMPLEX SUBUNIT 4"/>
    <property type="match status" value="1"/>
</dbReference>
<comment type="caution">
    <text evidence="3">The sequence shown here is derived from an EMBL/GenBank/DDBJ whole genome shotgun (WGS) entry which is preliminary data.</text>
</comment>
<feature type="compositionally biased region" description="Low complexity" evidence="1">
    <location>
        <begin position="1"/>
        <end position="10"/>
    </location>
</feature>
<feature type="region of interest" description="Disordered" evidence="1">
    <location>
        <begin position="279"/>
        <end position="304"/>
    </location>
</feature>
<evidence type="ECO:0000313" key="3">
    <source>
        <dbReference type="EMBL" id="KAL0639681.1"/>
    </source>
</evidence>
<gene>
    <name evidence="3" type="ORF">Q9L58_001248</name>
</gene>
<feature type="region of interest" description="Disordered" evidence="1">
    <location>
        <begin position="1"/>
        <end position="25"/>
    </location>
</feature>
<feature type="domain" description="DUF1746" evidence="2">
    <location>
        <begin position="44"/>
        <end position="158"/>
    </location>
</feature>